<comment type="caution">
    <text evidence="1">The sequence shown here is derived from an EMBL/GenBank/DDBJ whole genome shotgun (WGS) entry which is preliminary data.</text>
</comment>
<dbReference type="AlphaFoldDB" id="A0A0J6TGE7"/>
<dbReference type="EMBL" id="LABZ01000001">
    <property type="protein sequence ID" value="KMO45004.1"/>
    <property type="molecule type" value="Genomic_DNA"/>
</dbReference>
<organism evidence="1 2">
    <name type="scientific">Methylobacterium tarhaniae</name>
    <dbReference type="NCBI Taxonomy" id="1187852"/>
    <lineage>
        <taxon>Bacteria</taxon>
        <taxon>Pseudomonadati</taxon>
        <taxon>Pseudomonadota</taxon>
        <taxon>Alphaproteobacteria</taxon>
        <taxon>Hyphomicrobiales</taxon>
        <taxon>Methylobacteriaceae</taxon>
        <taxon>Methylobacterium</taxon>
    </lineage>
</organism>
<protein>
    <submittedName>
        <fullName evidence="1">Uncharacterized protein</fullName>
    </submittedName>
</protein>
<sequence>MTMKPGLPNQPVVHQRRLVRLQVVENQMHLRIRRNGLLDLIQERAELGATMVAFTPADDRAGLDVEGREQVERPIPAMVVSGSLGVARPQRVGRGRALHRLDPGLLVDAQHQGAAGRSQVELMGASAKVRRRQVGLRQ</sequence>
<reference evidence="1 2" key="1">
    <citation type="submission" date="2015-03" db="EMBL/GenBank/DDBJ databases">
        <title>Genome sequencing of Methylobacterium tarhaniae DSM 25844.</title>
        <authorList>
            <person name="Chaudhry V."/>
            <person name="Patil P.B."/>
        </authorList>
    </citation>
    <scope>NUCLEOTIDE SEQUENCE [LARGE SCALE GENOMIC DNA]</scope>
    <source>
        <strain evidence="1 2">DSM 25844</strain>
    </source>
</reference>
<proteinExistence type="predicted"/>
<evidence type="ECO:0000313" key="2">
    <source>
        <dbReference type="Proteomes" id="UP000036449"/>
    </source>
</evidence>
<dbReference type="Proteomes" id="UP000036449">
    <property type="component" value="Unassembled WGS sequence"/>
</dbReference>
<gene>
    <name evidence="1" type="ORF">VQ03_00020</name>
</gene>
<evidence type="ECO:0000313" key="1">
    <source>
        <dbReference type="EMBL" id="KMO45004.1"/>
    </source>
</evidence>
<accession>A0A0J6TGE7</accession>
<name>A0A0J6TGE7_9HYPH</name>
<keyword evidence="2" id="KW-1185">Reference proteome</keyword>